<evidence type="ECO:0000313" key="2">
    <source>
        <dbReference type="EMBL" id="GIX64721.1"/>
    </source>
</evidence>
<name>A0AAV4M016_BABCB</name>
<keyword evidence="3" id="KW-1185">Reference proteome</keyword>
<evidence type="ECO:0000256" key="1">
    <source>
        <dbReference type="SAM" id="Phobius"/>
    </source>
</evidence>
<dbReference type="RefSeq" id="XP_067716790.1">
    <property type="nucleotide sequence ID" value="XM_067860689.1"/>
</dbReference>
<feature type="transmembrane region" description="Helical" evidence="1">
    <location>
        <begin position="123"/>
        <end position="143"/>
    </location>
</feature>
<proteinExistence type="predicted"/>
<accession>A0AAV4M016</accession>
<dbReference type="GeneID" id="94196202"/>
<gene>
    <name evidence="2" type="ORF">BcabD6B2_41560</name>
</gene>
<protein>
    <submittedName>
        <fullName evidence="2">Variant erythrocyte surface antigen-1 family protein</fullName>
    </submittedName>
</protein>
<comment type="caution">
    <text evidence="2">The sequence shown here is derived from an EMBL/GenBank/DDBJ whole genome shotgun (WGS) entry which is preliminary data.</text>
</comment>
<keyword evidence="1" id="KW-0812">Transmembrane</keyword>
<keyword evidence="1" id="KW-1133">Transmembrane helix</keyword>
<dbReference type="EMBL" id="BPLF01000003">
    <property type="protein sequence ID" value="GIX64721.1"/>
    <property type="molecule type" value="Genomic_DNA"/>
</dbReference>
<dbReference type="AlphaFoldDB" id="A0AAV4M016"/>
<reference evidence="2 3" key="1">
    <citation type="submission" date="2021-06" db="EMBL/GenBank/DDBJ databases">
        <title>Genome sequence of Babesia caballi.</title>
        <authorList>
            <person name="Yamagishi J."/>
            <person name="Kidaka T."/>
            <person name="Ochi A."/>
        </authorList>
    </citation>
    <scope>NUCLEOTIDE SEQUENCE [LARGE SCALE GENOMIC DNA]</scope>
    <source>
        <strain evidence="2">USDA-D6B2</strain>
    </source>
</reference>
<dbReference type="Proteomes" id="UP001497744">
    <property type="component" value="Unassembled WGS sequence"/>
</dbReference>
<keyword evidence="1" id="KW-0472">Membrane</keyword>
<evidence type="ECO:0000313" key="3">
    <source>
        <dbReference type="Proteomes" id="UP001497744"/>
    </source>
</evidence>
<organism evidence="2 3">
    <name type="scientific">Babesia caballi</name>
    <dbReference type="NCBI Taxonomy" id="5871"/>
    <lineage>
        <taxon>Eukaryota</taxon>
        <taxon>Sar</taxon>
        <taxon>Alveolata</taxon>
        <taxon>Apicomplexa</taxon>
        <taxon>Aconoidasida</taxon>
        <taxon>Piroplasmida</taxon>
        <taxon>Babesiidae</taxon>
        <taxon>Babesia</taxon>
    </lineage>
</organism>
<sequence>MVDGQKSSLTEWPEDLKDVIDWMVRISFLDKSRNLKNAVEKLENFTQATQGLGNFTVEGVEGLFNYVAKALKTLIGYNTGGGEALTGKGIGSNDSSSYTSSYSIQAKWDNDMNNPTSDKAKKVALIFLCYVPILYLGITYLFWQCSNTQSHVGWKSLQLRSSSGALYLFMSSMGFDMQALQDKSGDYVAKLLADEFYSFDDFKNVSKSEHSYSRFLQKLEEKHGKDKLNANATSCPLHTLYLASTAYLKSRLKEGEDVDTTFVEIKGKIQTFKVSFNSDPDLKDAIETFIQTCLTTPRKPEAPSQPSPASAIAGTLSTLGLGGGAAAAYLFDVGGAKTLVNSLLRIG</sequence>